<evidence type="ECO:0000313" key="2">
    <source>
        <dbReference type="EMBL" id="KAJ6790930.1"/>
    </source>
</evidence>
<feature type="chain" id="PRO_5043332323" description="Secreted protein" evidence="1">
    <location>
        <begin position="23"/>
        <end position="114"/>
    </location>
</feature>
<evidence type="ECO:0000256" key="1">
    <source>
        <dbReference type="SAM" id="SignalP"/>
    </source>
</evidence>
<keyword evidence="1" id="KW-0732">Signal</keyword>
<gene>
    <name evidence="2" type="ORF">M6B38_246705</name>
</gene>
<organism evidence="2 3">
    <name type="scientific">Iris pallida</name>
    <name type="common">Sweet iris</name>
    <dbReference type="NCBI Taxonomy" id="29817"/>
    <lineage>
        <taxon>Eukaryota</taxon>
        <taxon>Viridiplantae</taxon>
        <taxon>Streptophyta</taxon>
        <taxon>Embryophyta</taxon>
        <taxon>Tracheophyta</taxon>
        <taxon>Spermatophyta</taxon>
        <taxon>Magnoliopsida</taxon>
        <taxon>Liliopsida</taxon>
        <taxon>Asparagales</taxon>
        <taxon>Iridaceae</taxon>
        <taxon>Iridoideae</taxon>
        <taxon>Irideae</taxon>
        <taxon>Iris</taxon>
    </lineage>
</organism>
<proteinExistence type="predicted"/>
<reference evidence="2" key="2">
    <citation type="submission" date="2023-04" db="EMBL/GenBank/DDBJ databases">
        <authorList>
            <person name="Bruccoleri R.E."/>
            <person name="Oakeley E.J."/>
            <person name="Faust A.-M."/>
            <person name="Dessus-Babus S."/>
            <person name="Altorfer M."/>
            <person name="Burckhardt D."/>
            <person name="Oertli M."/>
            <person name="Naumann U."/>
            <person name="Petersen F."/>
            <person name="Wong J."/>
        </authorList>
    </citation>
    <scope>NUCLEOTIDE SEQUENCE</scope>
    <source>
        <strain evidence="2">GSM-AAB239-AS_SAM_17_03QT</strain>
        <tissue evidence="2">Leaf</tissue>
    </source>
</reference>
<dbReference type="AlphaFoldDB" id="A0AAX6DGM5"/>
<dbReference type="Proteomes" id="UP001140949">
    <property type="component" value="Unassembled WGS sequence"/>
</dbReference>
<protein>
    <recommendedName>
        <fullName evidence="4">Secreted protein</fullName>
    </recommendedName>
</protein>
<keyword evidence="3" id="KW-1185">Reference proteome</keyword>
<comment type="caution">
    <text evidence="2">The sequence shown here is derived from an EMBL/GenBank/DDBJ whole genome shotgun (WGS) entry which is preliminary data.</text>
</comment>
<evidence type="ECO:0008006" key="4">
    <source>
        <dbReference type="Google" id="ProtNLM"/>
    </source>
</evidence>
<reference evidence="2" key="1">
    <citation type="journal article" date="2023" name="GigaByte">
        <title>Genome assembly of the bearded iris, Iris pallida Lam.</title>
        <authorList>
            <person name="Bruccoleri R.E."/>
            <person name="Oakeley E.J."/>
            <person name="Faust A.M.E."/>
            <person name="Altorfer M."/>
            <person name="Dessus-Babus S."/>
            <person name="Burckhardt D."/>
            <person name="Oertli M."/>
            <person name="Naumann U."/>
            <person name="Petersen F."/>
            <person name="Wong J."/>
        </authorList>
    </citation>
    <scope>NUCLEOTIDE SEQUENCE</scope>
    <source>
        <strain evidence="2">GSM-AAB239-AS_SAM_17_03QT</strain>
    </source>
</reference>
<accession>A0AAX6DGM5</accession>
<dbReference type="EMBL" id="JANAVB010044819">
    <property type="protein sequence ID" value="KAJ6790930.1"/>
    <property type="molecule type" value="Genomic_DNA"/>
</dbReference>
<feature type="signal peptide" evidence="1">
    <location>
        <begin position="1"/>
        <end position="22"/>
    </location>
</feature>
<name>A0AAX6DGM5_IRIPA</name>
<sequence>MIGKHIIIIIIFSFLNFGQIYGRDVGDLGCSCPAVSCVWPGAVRVQPVCVSNDVRVRPRLALVLSVVCVPGLTSCWCRIQWTEIAYRVGGVFSCSYIGEVLWTSELKQVASRVL</sequence>
<evidence type="ECO:0000313" key="3">
    <source>
        <dbReference type="Proteomes" id="UP001140949"/>
    </source>
</evidence>